<evidence type="ECO:0000256" key="1">
    <source>
        <dbReference type="ARBA" id="ARBA00022603"/>
    </source>
</evidence>
<organism evidence="7 8">
    <name type="scientific">Pontivivens insulae</name>
    <dbReference type="NCBI Taxonomy" id="1639689"/>
    <lineage>
        <taxon>Bacteria</taxon>
        <taxon>Pseudomonadati</taxon>
        <taxon>Pseudomonadota</taxon>
        <taxon>Alphaproteobacteria</taxon>
        <taxon>Rhodobacterales</taxon>
        <taxon>Paracoccaceae</taxon>
        <taxon>Pontivivens</taxon>
    </lineage>
</organism>
<dbReference type="NCBIfam" id="TIGR00536">
    <property type="entry name" value="hemK_fam"/>
    <property type="match status" value="1"/>
</dbReference>
<dbReference type="InterPro" id="IPR004556">
    <property type="entry name" value="HemK-like"/>
</dbReference>
<feature type="binding site" evidence="4">
    <location>
        <position position="165"/>
    </location>
    <ligand>
        <name>S-adenosyl-L-methionine</name>
        <dbReference type="ChEBI" id="CHEBI:59789"/>
    </ligand>
</feature>
<dbReference type="PROSITE" id="PS00092">
    <property type="entry name" value="N6_MTASE"/>
    <property type="match status" value="1"/>
</dbReference>
<dbReference type="InterPro" id="IPR025714">
    <property type="entry name" value="Methyltranfer_dom"/>
</dbReference>
<dbReference type="PANTHER" id="PTHR18895">
    <property type="entry name" value="HEMK METHYLTRANSFERASE"/>
    <property type="match status" value="1"/>
</dbReference>
<dbReference type="InterPro" id="IPR002052">
    <property type="entry name" value="DNA_methylase_N6_adenine_CS"/>
</dbReference>
<dbReference type="InterPro" id="IPR029063">
    <property type="entry name" value="SAM-dependent_MTases_sf"/>
</dbReference>
<keyword evidence="8" id="KW-1185">Reference proteome</keyword>
<feature type="domain" description="Methyltransferase" evidence="5">
    <location>
        <begin position="107"/>
        <end position="180"/>
    </location>
</feature>
<dbReference type="PANTHER" id="PTHR18895:SF74">
    <property type="entry name" value="MTRF1L RELEASE FACTOR GLUTAMINE METHYLTRANSFERASE"/>
    <property type="match status" value="1"/>
</dbReference>
<accession>A0A2R8ABD9</accession>
<proteinExistence type="inferred from homology"/>
<dbReference type="EMBL" id="OMKW01000002">
    <property type="protein sequence ID" value="SPF29398.1"/>
    <property type="molecule type" value="Genomic_DNA"/>
</dbReference>
<dbReference type="GO" id="GO:0003676">
    <property type="term" value="F:nucleic acid binding"/>
    <property type="evidence" value="ECO:0007669"/>
    <property type="project" value="InterPro"/>
</dbReference>
<feature type="binding site" evidence="4">
    <location>
        <begin position="179"/>
        <end position="182"/>
    </location>
    <ligand>
        <name>substrate</name>
    </ligand>
</feature>
<evidence type="ECO:0000259" key="5">
    <source>
        <dbReference type="Pfam" id="PF13847"/>
    </source>
</evidence>
<comment type="catalytic activity">
    <reaction evidence="4">
        <text>L-glutaminyl-[peptide chain release factor] + S-adenosyl-L-methionine = N(5)-methyl-L-glutaminyl-[peptide chain release factor] + S-adenosyl-L-homocysteine + H(+)</text>
        <dbReference type="Rhea" id="RHEA:42896"/>
        <dbReference type="Rhea" id="RHEA-COMP:10271"/>
        <dbReference type="Rhea" id="RHEA-COMP:10272"/>
        <dbReference type="ChEBI" id="CHEBI:15378"/>
        <dbReference type="ChEBI" id="CHEBI:30011"/>
        <dbReference type="ChEBI" id="CHEBI:57856"/>
        <dbReference type="ChEBI" id="CHEBI:59789"/>
        <dbReference type="ChEBI" id="CHEBI:61891"/>
        <dbReference type="EC" id="2.1.1.297"/>
    </reaction>
</comment>
<feature type="domain" description="Release factor glutamine methyltransferase N-terminal" evidence="6">
    <location>
        <begin position="5"/>
        <end position="71"/>
    </location>
</feature>
<keyword evidence="1 4" id="KW-0489">Methyltransferase</keyword>
<dbReference type="Pfam" id="PF13847">
    <property type="entry name" value="Methyltransf_31"/>
    <property type="match status" value="1"/>
</dbReference>
<dbReference type="Gene3D" id="1.10.8.10">
    <property type="entry name" value="DNA helicase RuvA subunit, C-terminal domain"/>
    <property type="match status" value="1"/>
</dbReference>
<evidence type="ECO:0000256" key="4">
    <source>
        <dbReference type="HAMAP-Rule" id="MF_02126"/>
    </source>
</evidence>
<reference evidence="7 8" key="1">
    <citation type="submission" date="2018-03" db="EMBL/GenBank/DDBJ databases">
        <authorList>
            <person name="Keele B.F."/>
        </authorList>
    </citation>
    <scope>NUCLEOTIDE SEQUENCE [LARGE SCALE GENOMIC DNA]</scope>
    <source>
        <strain evidence="7 8">CeCT 8812</strain>
    </source>
</reference>
<dbReference type="Pfam" id="PF17827">
    <property type="entry name" value="PrmC_N"/>
    <property type="match status" value="1"/>
</dbReference>
<comment type="function">
    <text evidence="4">Methylates the class 1 translation termination release factors RF1/PrfA and RF2/PrfB on the glutamine residue of the universally conserved GGQ motif.</text>
</comment>
<evidence type="ECO:0000313" key="7">
    <source>
        <dbReference type="EMBL" id="SPF29398.1"/>
    </source>
</evidence>
<evidence type="ECO:0000259" key="6">
    <source>
        <dbReference type="Pfam" id="PF17827"/>
    </source>
</evidence>
<dbReference type="InterPro" id="IPR019874">
    <property type="entry name" value="RF_methyltr_PrmC"/>
</dbReference>
<evidence type="ECO:0000256" key="3">
    <source>
        <dbReference type="ARBA" id="ARBA00022691"/>
    </source>
</evidence>
<dbReference type="GO" id="GO:0102559">
    <property type="term" value="F:peptide chain release factor N(5)-glutamine methyltransferase activity"/>
    <property type="evidence" value="ECO:0007669"/>
    <property type="project" value="UniProtKB-EC"/>
</dbReference>
<dbReference type="InterPro" id="IPR050320">
    <property type="entry name" value="N5-glutamine_MTase"/>
</dbReference>
<dbReference type="InterPro" id="IPR040758">
    <property type="entry name" value="PrmC_N"/>
</dbReference>
<dbReference type="OrthoDB" id="9800643at2"/>
<dbReference type="SUPFAM" id="SSF53335">
    <property type="entry name" value="S-adenosyl-L-methionine-dependent methyltransferases"/>
    <property type="match status" value="1"/>
</dbReference>
<feature type="binding site" evidence="4">
    <location>
        <position position="179"/>
    </location>
    <ligand>
        <name>S-adenosyl-L-methionine</name>
        <dbReference type="ChEBI" id="CHEBI:59789"/>
    </ligand>
</feature>
<dbReference type="GO" id="GO:0032259">
    <property type="term" value="P:methylation"/>
    <property type="evidence" value="ECO:0007669"/>
    <property type="project" value="UniProtKB-KW"/>
</dbReference>
<comment type="similarity">
    <text evidence="4">Belongs to the protein N5-glutamine methyltransferase family. PrmC subfamily.</text>
</comment>
<feature type="binding site" evidence="4">
    <location>
        <position position="137"/>
    </location>
    <ligand>
        <name>S-adenosyl-L-methionine</name>
        <dbReference type="ChEBI" id="CHEBI:59789"/>
    </ligand>
</feature>
<gene>
    <name evidence="4 7" type="primary">prmC</name>
    <name evidence="7" type="ORF">POI8812_01706</name>
</gene>
<dbReference type="CDD" id="cd02440">
    <property type="entry name" value="AdoMet_MTases"/>
    <property type="match status" value="1"/>
</dbReference>
<dbReference type="NCBIfam" id="TIGR03534">
    <property type="entry name" value="RF_mod_PrmC"/>
    <property type="match status" value="1"/>
</dbReference>
<protein>
    <recommendedName>
        <fullName evidence="4">Release factor glutamine methyltransferase</fullName>
        <shortName evidence="4">RF MTase</shortName>
        <ecNumber evidence="4">2.1.1.297</ecNumber>
    </recommendedName>
    <alternativeName>
        <fullName evidence="4">N5-glutamine methyltransferase PrmC</fullName>
    </alternativeName>
    <alternativeName>
        <fullName evidence="4">Protein-(glutamine-N5) MTase PrmC</fullName>
    </alternativeName>
    <alternativeName>
        <fullName evidence="4">Protein-glutamine N-methyltransferase PrmC</fullName>
    </alternativeName>
</protein>
<dbReference type="Proteomes" id="UP000244932">
    <property type="component" value="Unassembled WGS sequence"/>
</dbReference>
<keyword evidence="2 4" id="KW-0808">Transferase</keyword>
<evidence type="ECO:0000256" key="2">
    <source>
        <dbReference type="ARBA" id="ARBA00022679"/>
    </source>
</evidence>
<dbReference type="RefSeq" id="WP_108782101.1">
    <property type="nucleotide sequence ID" value="NZ_OMKW01000002.1"/>
</dbReference>
<dbReference type="Gene3D" id="3.40.50.150">
    <property type="entry name" value="Vaccinia Virus protein VP39"/>
    <property type="match status" value="1"/>
</dbReference>
<feature type="binding site" evidence="4">
    <location>
        <begin position="113"/>
        <end position="117"/>
    </location>
    <ligand>
        <name>S-adenosyl-L-methionine</name>
        <dbReference type="ChEBI" id="CHEBI:59789"/>
    </ligand>
</feature>
<dbReference type="HAMAP" id="MF_02126">
    <property type="entry name" value="RF_methyltr_PrmC"/>
    <property type="match status" value="1"/>
</dbReference>
<sequence>MTIEELVREGSQTLRNAGITSADTDARRLLQGLVAHSFAIVRRDDAIDIADQYRARIEDRAQHRPVSHILGTRAFWKHDFSVTSDVLDPRPETELLVALALDGLQPERVLDLGTGSGAILLSLLAEWGAKTHGMGTDISTAALNVARRNAEQLGIVGVDFIQSDWFDRVVGLFDLIVSNPPYIAESEMKDLSRTVRDWEPHLALTPGGDGLEPYRQIAANIRQHATPNARILLEIGPTQADPVSRYFAQMGSVSVHKDLDGRDRVVEIRM</sequence>
<evidence type="ECO:0000313" key="8">
    <source>
        <dbReference type="Proteomes" id="UP000244932"/>
    </source>
</evidence>
<dbReference type="EC" id="2.1.1.297" evidence="4"/>
<keyword evidence="3 4" id="KW-0949">S-adenosyl-L-methionine</keyword>
<name>A0A2R8ABD9_9RHOB</name>
<dbReference type="AlphaFoldDB" id="A0A2R8ABD9"/>